<dbReference type="OrthoDB" id="3485059at2759"/>
<evidence type="ECO:0000313" key="2">
    <source>
        <dbReference type="Proteomes" id="UP000247647"/>
    </source>
</evidence>
<dbReference type="AlphaFoldDB" id="A0A318YMW6"/>
<name>A0A318YMW6_ASPNB</name>
<dbReference type="EMBL" id="KZ821455">
    <property type="protein sequence ID" value="PYH35604.1"/>
    <property type="molecule type" value="Genomic_DNA"/>
</dbReference>
<sequence>MDAVSIDAATILIDLYGIKIDIAALSAPLDGFDGTLNRAVDVDYAEIYPQDGLSQAINDVDVVASSTFDPASSTRVTNSVTALKPDILANLDRLVDDKPGFTSAGIVSFVKANLQSLQGFTTVVSTEIQTKVITTDKATIASVIVEVDAV</sequence>
<dbReference type="Gene3D" id="1.20.1280.140">
    <property type="match status" value="1"/>
</dbReference>
<keyword evidence="2" id="KW-1185">Reference proteome</keyword>
<dbReference type="GO" id="GO:0005576">
    <property type="term" value="C:extracellular region"/>
    <property type="evidence" value="ECO:0007669"/>
    <property type="project" value="TreeGrafter"/>
</dbReference>
<dbReference type="PANTHER" id="PTHR38123:SF1">
    <property type="entry name" value="HYDROPHOBIC SURFACE BINDING PROTEIN"/>
    <property type="match status" value="1"/>
</dbReference>
<protein>
    <submittedName>
        <fullName evidence="1">Hydrophobic surface binding protein A</fullName>
    </submittedName>
</protein>
<gene>
    <name evidence="1" type="ORF">BO87DRAFT_414764</name>
</gene>
<dbReference type="Proteomes" id="UP000247647">
    <property type="component" value="Unassembled WGS sequence"/>
</dbReference>
<dbReference type="GeneID" id="37129104"/>
<proteinExistence type="predicted"/>
<dbReference type="Pfam" id="PF12296">
    <property type="entry name" value="HsbA"/>
    <property type="match status" value="1"/>
</dbReference>
<reference evidence="1" key="1">
    <citation type="submission" date="2016-12" db="EMBL/GenBank/DDBJ databases">
        <title>The genomes of Aspergillus section Nigri reveals drivers in fungal speciation.</title>
        <authorList>
            <consortium name="DOE Joint Genome Institute"/>
            <person name="Vesth T.C."/>
            <person name="Nybo J."/>
            <person name="Theobald S."/>
            <person name="Brandl J."/>
            <person name="Frisvad J.C."/>
            <person name="Nielsen K.F."/>
            <person name="Lyhne E.K."/>
            <person name="Kogle M.E."/>
            <person name="Kuo A."/>
            <person name="Riley R."/>
            <person name="Clum A."/>
            <person name="Nolan M."/>
            <person name="Lipzen A."/>
            <person name="Salamov A."/>
            <person name="Henrissat B."/>
            <person name="Wiebenga A."/>
            <person name="De Vries R.P."/>
            <person name="Grigoriev I.V."/>
            <person name="Mortensen U.H."/>
            <person name="Andersen M.R."/>
            <person name="Baker S.E."/>
        </authorList>
    </citation>
    <scope>NUCLEOTIDE SEQUENCE [LARGE SCALE GENOMIC DNA]</scope>
    <source>
        <strain evidence="1">CBS 115656</strain>
    </source>
</reference>
<organism evidence="1 2">
    <name type="scientific">Aspergillus neoniger (strain CBS 115656)</name>
    <dbReference type="NCBI Taxonomy" id="1448310"/>
    <lineage>
        <taxon>Eukaryota</taxon>
        <taxon>Fungi</taxon>
        <taxon>Dikarya</taxon>
        <taxon>Ascomycota</taxon>
        <taxon>Pezizomycotina</taxon>
        <taxon>Eurotiomycetes</taxon>
        <taxon>Eurotiomycetidae</taxon>
        <taxon>Eurotiales</taxon>
        <taxon>Aspergillaceae</taxon>
        <taxon>Aspergillus</taxon>
        <taxon>Aspergillus subgen. Circumdati</taxon>
    </lineage>
</organism>
<dbReference type="RefSeq" id="XP_025481082.1">
    <property type="nucleotide sequence ID" value="XM_025626648.1"/>
</dbReference>
<accession>A0A318YMW6</accession>
<dbReference type="InterPro" id="IPR021054">
    <property type="entry name" value="Cell_wall_mannoprotein_1"/>
</dbReference>
<evidence type="ECO:0000313" key="1">
    <source>
        <dbReference type="EMBL" id="PYH35604.1"/>
    </source>
</evidence>
<dbReference type="PANTHER" id="PTHR38123">
    <property type="entry name" value="CELL WALL SERINE-THREONINE-RICH GALACTOMANNOPROTEIN MP1 (AFU_ORTHOLOGUE AFUA_4G03240)"/>
    <property type="match status" value="1"/>
</dbReference>